<dbReference type="Proteomes" id="UP000805704">
    <property type="component" value="Chromosome 12"/>
</dbReference>
<keyword evidence="2" id="KW-1185">Reference proteome</keyword>
<name>A0ACB7FE29_NIBAL</name>
<reference evidence="1" key="1">
    <citation type="submission" date="2020-04" db="EMBL/GenBank/DDBJ databases">
        <title>A chromosome-scale assembly and high-density genetic map of the yellow drum (Nibea albiflora) genome.</title>
        <authorList>
            <person name="Xu D."/>
            <person name="Zhang W."/>
            <person name="Chen R."/>
            <person name="Tan P."/>
            <person name="Wang L."/>
            <person name="Song H."/>
            <person name="Tian L."/>
            <person name="Zhu Q."/>
            <person name="Wang B."/>
        </authorList>
    </citation>
    <scope>NUCLEOTIDE SEQUENCE</scope>
    <source>
        <strain evidence="1">ZJHYS-2018</strain>
    </source>
</reference>
<dbReference type="EMBL" id="CM024800">
    <property type="protein sequence ID" value="KAG8012535.1"/>
    <property type="molecule type" value="Genomic_DNA"/>
</dbReference>
<gene>
    <name evidence="1" type="primary">TVP23A</name>
    <name evidence="1" type="ORF">GBF38_020326</name>
</gene>
<evidence type="ECO:0000313" key="1">
    <source>
        <dbReference type="EMBL" id="KAG8012535.1"/>
    </source>
</evidence>
<proteinExistence type="predicted"/>
<sequence length="219" mass="25327">MADDTEDVELDFAADEQERARRSAVIRHPLASFFHLFFRVVAILTYLLCDWISENFASCFVLIITLLSFDFWSVKNVTGRLLVGLRWWNQIDEDGKSLWVFEAKKTSRGNNIGTEAEARIFWLGLIICPLIWTFFFFTSLFSLKIKWLVRHMLLVRMWQRYISYLNASVCLPQSLVVASISLQVANLYGYLRCKTVGEDGLPPDTRSFTGQHLLQRVSG</sequence>
<organism evidence="1 2">
    <name type="scientific">Nibea albiflora</name>
    <name type="common">Yellow drum</name>
    <name type="synonym">Corvina albiflora</name>
    <dbReference type="NCBI Taxonomy" id="240163"/>
    <lineage>
        <taxon>Eukaryota</taxon>
        <taxon>Metazoa</taxon>
        <taxon>Chordata</taxon>
        <taxon>Craniata</taxon>
        <taxon>Vertebrata</taxon>
        <taxon>Euteleostomi</taxon>
        <taxon>Actinopterygii</taxon>
        <taxon>Neopterygii</taxon>
        <taxon>Teleostei</taxon>
        <taxon>Neoteleostei</taxon>
        <taxon>Acanthomorphata</taxon>
        <taxon>Eupercaria</taxon>
        <taxon>Sciaenidae</taxon>
        <taxon>Nibea</taxon>
    </lineage>
</organism>
<evidence type="ECO:0000313" key="2">
    <source>
        <dbReference type="Proteomes" id="UP000805704"/>
    </source>
</evidence>
<accession>A0ACB7FE29</accession>
<comment type="caution">
    <text evidence="1">The sequence shown here is derived from an EMBL/GenBank/DDBJ whole genome shotgun (WGS) entry which is preliminary data.</text>
</comment>
<protein>
    <submittedName>
        <fullName evidence="1">Golgi apparatus membrane protein TVP23-like protein A</fullName>
    </submittedName>
</protein>